<dbReference type="Pfam" id="PF00096">
    <property type="entry name" value="zf-C2H2"/>
    <property type="match status" value="3"/>
</dbReference>
<dbReference type="SMART" id="SM00355">
    <property type="entry name" value="ZnF_C2H2"/>
    <property type="match status" value="3"/>
</dbReference>
<dbReference type="PROSITE" id="PS50157">
    <property type="entry name" value="ZINC_FINGER_C2H2_2"/>
    <property type="match status" value="3"/>
</dbReference>
<evidence type="ECO:0000256" key="4">
    <source>
        <dbReference type="ARBA" id="ARBA00022833"/>
    </source>
</evidence>
<evidence type="ECO:0000256" key="5">
    <source>
        <dbReference type="ARBA" id="ARBA00023015"/>
    </source>
</evidence>
<organism evidence="9 10">
    <name type="scientific">Meganyctiphanes norvegica</name>
    <name type="common">Northern krill</name>
    <name type="synonym">Thysanopoda norvegica</name>
    <dbReference type="NCBI Taxonomy" id="48144"/>
    <lineage>
        <taxon>Eukaryota</taxon>
        <taxon>Metazoa</taxon>
        <taxon>Ecdysozoa</taxon>
        <taxon>Arthropoda</taxon>
        <taxon>Crustacea</taxon>
        <taxon>Multicrustacea</taxon>
        <taxon>Malacostraca</taxon>
        <taxon>Eumalacostraca</taxon>
        <taxon>Eucarida</taxon>
        <taxon>Euphausiacea</taxon>
        <taxon>Euphausiidae</taxon>
        <taxon>Meganyctiphanes</taxon>
    </lineage>
</organism>
<name>A0AAV2R8Y6_MEGNR</name>
<dbReference type="EMBL" id="CAXKWB010016789">
    <property type="protein sequence ID" value="CAL4117130.1"/>
    <property type="molecule type" value="Genomic_DNA"/>
</dbReference>
<dbReference type="InterPro" id="IPR013087">
    <property type="entry name" value="Znf_C2H2_type"/>
</dbReference>
<evidence type="ECO:0000256" key="7">
    <source>
        <dbReference type="PROSITE-ProRule" id="PRU00042"/>
    </source>
</evidence>
<dbReference type="Proteomes" id="UP001497623">
    <property type="component" value="Unassembled WGS sequence"/>
</dbReference>
<evidence type="ECO:0000259" key="8">
    <source>
        <dbReference type="PROSITE" id="PS50157"/>
    </source>
</evidence>
<dbReference type="GO" id="GO:0000978">
    <property type="term" value="F:RNA polymerase II cis-regulatory region sequence-specific DNA binding"/>
    <property type="evidence" value="ECO:0007669"/>
    <property type="project" value="TreeGrafter"/>
</dbReference>
<dbReference type="SUPFAM" id="SSF57667">
    <property type="entry name" value="beta-beta-alpha zinc fingers"/>
    <property type="match status" value="2"/>
</dbReference>
<dbReference type="GO" id="GO:0008270">
    <property type="term" value="F:zinc ion binding"/>
    <property type="evidence" value="ECO:0007669"/>
    <property type="project" value="UniProtKB-KW"/>
</dbReference>
<accession>A0AAV2R8Y6</accession>
<evidence type="ECO:0000256" key="3">
    <source>
        <dbReference type="ARBA" id="ARBA00022771"/>
    </source>
</evidence>
<dbReference type="PANTHER" id="PTHR23235">
    <property type="entry name" value="KRUEPPEL-LIKE TRANSCRIPTION FACTOR"/>
    <property type="match status" value="1"/>
</dbReference>
<evidence type="ECO:0000256" key="2">
    <source>
        <dbReference type="ARBA" id="ARBA00022737"/>
    </source>
</evidence>
<evidence type="ECO:0000256" key="1">
    <source>
        <dbReference type="ARBA" id="ARBA00022723"/>
    </source>
</evidence>
<proteinExistence type="predicted"/>
<feature type="domain" description="C2H2-type" evidence="8">
    <location>
        <begin position="327"/>
        <end position="356"/>
    </location>
</feature>
<dbReference type="FunFam" id="3.30.160.60:FF:000032">
    <property type="entry name" value="Krueppel-like factor 4"/>
    <property type="match status" value="1"/>
</dbReference>
<evidence type="ECO:0000313" key="10">
    <source>
        <dbReference type="Proteomes" id="UP001497623"/>
    </source>
</evidence>
<reference evidence="9 10" key="1">
    <citation type="submission" date="2024-05" db="EMBL/GenBank/DDBJ databases">
        <authorList>
            <person name="Wallberg A."/>
        </authorList>
    </citation>
    <scope>NUCLEOTIDE SEQUENCE [LARGE SCALE GENOMIC DNA]</scope>
</reference>
<dbReference type="GO" id="GO:0000981">
    <property type="term" value="F:DNA-binding transcription factor activity, RNA polymerase II-specific"/>
    <property type="evidence" value="ECO:0007669"/>
    <property type="project" value="TreeGrafter"/>
</dbReference>
<keyword evidence="6" id="KW-0804">Transcription</keyword>
<dbReference type="Gene3D" id="3.30.160.60">
    <property type="entry name" value="Classic Zinc Finger"/>
    <property type="match status" value="3"/>
</dbReference>
<feature type="domain" description="C2H2-type" evidence="8">
    <location>
        <begin position="387"/>
        <end position="412"/>
    </location>
</feature>
<evidence type="ECO:0000256" key="6">
    <source>
        <dbReference type="ARBA" id="ARBA00023163"/>
    </source>
</evidence>
<keyword evidence="2" id="KW-0677">Repeat</keyword>
<keyword evidence="3 7" id="KW-0863">Zinc-finger</keyword>
<dbReference type="PROSITE" id="PS00028">
    <property type="entry name" value="ZINC_FINGER_C2H2_1"/>
    <property type="match status" value="3"/>
</dbReference>
<sequence>MVLEIENSSSSSDMDDYQDIWQDIEMVLLRDYKSEDGYLPFLRMVSQDAQPLGSQDYKLTELEEFKTHSEKYASPKISKEQLAQIQIKESKFIHNLENSSHQVSMQPVPYISQSSPPTPSHQIPQVPCLSLPLPVQNIPCAISNTNSQFLSTLPSTSDDSLPLIPAIPNIPNDSNPCTLDACSVPPTFSCNSLSNSNSPHQLEVIKIEHVISDSNLDFKEPTYWTEYYPSCDIAVQSYTHLPTSPPYSMTELYPPLSTKSVSSNLCNNPLLTPPPSPSSITTQPSIHPNTTFPHILPMSFINVTPQQTSQKPKRRRRTWTRRKAVIHTCSKPNCAKTYAKSSHLKAHMRTHTGEKPYTCDWKGCGWKFARSDELTRHYRKHTGDRPFHCRLCERAFSRSDHLSLHMKRHMSL</sequence>
<protein>
    <recommendedName>
        <fullName evidence="8">C2H2-type domain-containing protein</fullName>
    </recommendedName>
</protein>
<comment type="caution">
    <text evidence="9">The sequence shown here is derived from an EMBL/GenBank/DDBJ whole genome shotgun (WGS) entry which is preliminary data.</text>
</comment>
<feature type="domain" description="C2H2-type" evidence="8">
    <location>
        <begin position="357"/>
        <end position="386"/>
    </location>
</feature>
<gene>
    <name evidence="9" type="ORF">MNOR_LOCUS21123</name>
</gene>
<keyword evidence="1" id="KW-0479">Metal-binding</keyword>
<keyword evidence="5" id="KW-0805">Transcription regulation</keyword>
<dbReference type="AlphaFoldDB" id="A0AAV2R8Y6"/>
<dbReference type="PANTHER" id="PTHR23235:SF158">
    <property type="entry name" value="C2H2-TYPE DOMAIN-CONTAINING PROTEIN"/>
    <property type="match status" value="1"/>
</dbReference>
<evidence type="ECO:0000313" key="9">
    <source>
        <dbReference type="EMBL" id="CAL4117130.1"/>
    </source>
</evidence>
<keyword evidence="10" id="KW-1185">Reference proteome</keyword>
<dbReference type="InterPro" id="IPR036236">
    <property type="entry name" value="Znf_C2H2_sf"/>
</dbReference>
<keyword evidence="4" id="KW-0862">Zinc</keyword>